<evidence type="ECO:0000256" key="4">
    <source>
        <dbReference type="ARBA" id="ARBA00023049"/>
    </source>
</evidence>
<proteinExistence type="predicted"/>
<dbReference type="RefSeq" id="WP_068512227.1">
    <property type="nucleotide sequence ID" value="NZ_AP014945.1"/>
</dbReference>
<dbReference type="Pfam" id="PF00557">
    <property type="entry name" value="Peptidase_M24"/>
    <property type="match status" value="1"/>
</dbReference>
<dbReference type="OrthoDB" id="9806388at2"/>
<dbReference type="InterPro" id="IPR029149">
    <property type="entry name" value="Creatin/AminoP/Spt16_N"/>
</dbReference>
<keyword evidence="1" id="KW-0645">Protease</keyword>
<protein>
    <submittedName>
        <fullName evidence="7">Xaa-Pro dipeptidase</fullName>
    </submittedName>
</protein>
<name>A0A0U5AVU9_9BACT</name>
<dbReference type="GO" id="GO:0004177">
    <property type="term" value="F:aminopeptidase activity"/>
    <property type="evidence" value="ECO:0007669"/>
    <property type="project" value="UniProtKB-ARBA"/>
</dbReference>
<dbReference type="STRING" id="1653476.THC_0271"/>
<dbReference type="PANTHER" id="PTHR46112">
    <property type="entry name" value="AMINOPEPTIDASE"/>
    <property type="match status" value="1"/>
</dbReference>
<dbReference type="EMBL" id="AP014945">
    <property type="protein sequence ID" value="BAU22670.1"/>
    <property type="molecule type" value="Genomic_DNA"/>
</dbReference>
<dbReference type="KEGG" id="cthi:THC_0271"/>
<dbReference type="InterPro" id="IPR050659">
    <property type="entry name" value="Peptidase_M24B"/>
</dbReference>
<dbReference type="InterPro" id="IPR001714">
    <property type="entry name" value="Pept_M24_MAP"/>
</dbReference>
<dbReference type="Proteomes" id="UP000068196">
    <property type="component" value="Chromosome"/>
</dbReference>
<dbReference type="InterPro" id="IPR001131">
    <property type="entry name" value="Peptidase_M24B_aminopep-P_CS"/>
</dbReference>
<dbReference type="GO" id="GO:0006508">
    <property type="term" value="P:proteolysis"/>
    <property type="evidence" value="ECO:0007669"/>
    <property type="project" value="UniProtKB-KW"/>
</dbReference>
<keyword evidence="3" id="KW-0378">Hydrolase</keyword>
<dbReference type="GO" id="GO:0046872">
    <property type="term" value="F:metal ion binding"/>
    <property type="evidence" value="ECO:0007669"/>
    <property type="project" value="UniProtKB-KW"/>
</dbReference>
<evidence type="ECO:0000256" key="1">
    <source>
        <dbReference type="ARBA" id="ARBA00022670"/>
    </source>
</evidence>
<evidence type="ECO:0000256" key="3">
    <source>
        <dbReference type="ARBA" id="ARBA00022801"/>
    </source>
</evidence>
<keyword evidence="2" id="KW-0479">Metal-binding</keyword>
<dbReference type="Pfam" id="PF01321">
    <property type="entry name" value="Creatinase_N"/>
    <property type="match status" value="1"/>
</dbReference>
<gene>
    <name evidence="7" type="ORF">THC_0271</name>
</gene>
<dbReference type="PROSITE" id="PS00491">
    <property type="entry name" value="PROLINE_PEPTIDASE"/>
    <property type="match status" value="1"/>
</dbReference>
<evidence type="ECO:0000259" key="6">
    <source>
        <dbReference type="Pfam" id="PF01321"/>
    </source>
</evidence>
<accession>A0A0U5AVU9</accession>
<dbReference type="AlphaFoldDB" id="A0A0U5AVU9"/>
<keyword evidence="4" id="KW-0482">Metalloprotease</keyword>
<dbReference type="SUPFAM" id="SSF53092">
    <property type="entry name" value="Creatinase/prolidase N-terminal domain"/>
    <property type="match status" value="1"/>
</dbReference>
<dbReference type="GO" id="GO:0008235">
    <property type="term" value="F:metalloexopeptidase activity"/>
    <property type="evidence" value="ECO:0007669"/>
    <property type="project" value="UniProtKB-ARBA"/>
</dbReference>
<dbReference type="SUPFAM" id="SSF55920">
    <property type="entry name" value="Creatinase/aminopeptidase"/>
    <property type="match status" value="1"/>
</dbReference>
<evidence type="ECO:0000313" key="7">
    <source>
        <dbReference type="EMBL" id="BAU22670.1"/>
    </source>
</evidence>
<dbReference type="InterPro" id="IPR036005">
    <property type="entry name" value="Creatinase/aminopeptidase-like"/>
</dbReference>
<dbReference type="Gene3D" id="3.40.350.10">
    <property type="entry name" value="Creatinase/prolidase N-terminal domain"/>
    <property type="match status" value="1"/>
</dbReference>
<keyword evidence="8" id="KW-1185">Reference proteome</keyword>
<dbReference type="InterPro" id="IPR000994">
    <property type="entry name" value="Pept_M24"/>
</dbReference>
<dbReference type="PRINTS" id="PR00599">
    <property type="entry name" value="MAPEPTIDASE"/>
</dbReference>
<dbReference type="PATRIC" id="fig|1653476.3.peg.275"/>
<evidence type="ECO:0000313" key="8">
    <source>
        <dbReference type="Proteomes" id="UP000068196"/>
    </source>
</evidence>
<dbReference type="InterPro" id="IPR000587">
    <property type="entry name" value="Creatinase_N"/>
</dbReference>
<organism evidence="7 8">
    <name type="scientific">Caldimicrobium thiodismutans</name>
    <dbReference type="NCBI Taxonomy" id="1653476"/>
    <lineage>
        <taxon>Bacteria</taxon>
        <taxon>Pseudomonadati</taxon>
        <taxon>Thermodesulfobacteriota</taxon>
        <taxon>Thermodesulfobacteria</taxon>
        <taxon>Thermodesulfobacteriales</taxon>
        <taxon>Thermodesulfobacteriaceae</taxon>
        <taxon>Caldimicrobium</taxon>
    </lineage>
</organism>
<dbReference type="PANTHER" id="PTHR46112:SF3">
    <property type="entry name" value="AMINOPEPTIDASE YPDF"/>
    <property type="match status" value="1"/>
</dbReference>
<feature type="domain" description="Peptidase M24" evidence="5">
    <location>
        <begin position="140"/>
        <end position="349"/>
    </location>
</feature>
<evidence type="ECO:0000259" key="5">
    <source>
        <dbReference type="Pfam" id="PF00557"/>
    </source>
</evidence>
<dbReference type="Gene3D" id="3.90.230.10">
    <property type="entry name" value="Creatinase/methionine aminopeptidase superfamily"/>
    <property type="match status" value="1"/>
</dbReference>
<evidence type="ECO:0000256" key="2">
    <source>
        <dbReference type="ARBA" id="ARBA00022723"/>
    </source>
</evidence>
<reference evidence="8" key="2">
    <citation type="journal article" date="2016" name="Int. J. Syst. Evol. Microbiol.">
        <title>Caldimicrobium thiodismutans sp. nov., a sulfur-disproportionating bacterium isolated from a hot spring.</title>
        <authorList>
            <person name="Kojima H."/>
            <person name="Umezawa K."/>
            <person name="Fukui M."/>
        </authorList>
    </citation>
    <scope>NUCLEOTIDE SEQUENCE [LARGE SCALE GENOMIC DNA]</scope>
    <source>
        <strain evidence="8">TF1</strain>
    </source>
</reference>
<sequence length="365" mass="42446">MFKNQNSQRLEKVRKLLWEKELDGFLFSSTPNVFYLTGLKASQAYVVITEKEALLVTDARYYERAKEIASPSFKTKLILGDPTKFLKDLLKSLKISRVGFEKDRVTCELRERLRSRSYQLIGLSQPLRSLRMKKEVIEIEKIKRAVGITDEIFQKLLHILKPGLFELEVRGKIVELAFKREAEGEAFPSIVASGEHSAIPHWESSKKTISKGPLLIDMGVLYEGYCSDFTRTLYLGKADQEFKKYYEIVKTAWFKAFERVKTGVPVYEIDKRIREYFQKKGVLSYFTHSTGHGLGIEIHEFPRIYYHKSKKYLKNQPYLEEGMVFTIEPGLYFPGRFGIRLENVVFVEEGRGKIYSENSLELLEL</sequence>
<feature type="domain" description="Creatinase N-terminal" evidence="6">
    <location>
        <begin position="9"/>
        <end position="132"/>
    </location>
</feature>
<reference evidence="7 8" key="1">
    <citation type="journal article" date="2016" name="Int. J. Syst. Evol. Microbiol.">
        <title>Caldimicrobium thiodismutans sp. nov., a sulfur-disproportionating bacterium isolated from a hot spring, and emended description of the genus Caldimicrobium.</title>
        <authorList>
            <person name="Kojima H."/>
            <person name="Umezawa K."/>
            <person name="Fukui M."/>
        </authorList>
    </citation>
    <scope>NUCLEOTIDE SEQUENCE [LARGE SCALE GENOMIC DNA]</scope>
    <source>
        <strain evidence="7 8">TF1</strain>
    </source>
</reference>